<feature type="region of interest" description="Disordered" evidence="2">
    <location>
        <begin position="933"/>
        <end position="966"/>
    </location>
</feature>
<dbReference type="Gene3D" id="1.20.5.320">
    <property type="entry name" value="6-Phosphogluconate Dehydrogenase, domain 3"/>
    <property type="match status" value="1"/>
</dbReference>
<proteinExistence type="inferred from homology"/>
<gene>
    <name evidence="4" type="ORF">FMV2238Y02_02850</name>
</gene>
<feature type="compositionally biased region" description="Basic and acidic residues" evidence="2">
    <location>
        <begin position="605"/>
        <end position="616"/>
    </location>
</feature>
<dbReference type="EMBL" id="UXEP01000003">
    <property type="protein sequence ID" value="VDC41846.1"/>
    <property type="molecule type" value="Genomic_DNA"/>
</dbReference>
<comment type="similarity">
    <text evidence="1">Belongs to the glycosyl hydrolase 73 family.</text>
</comment>
<evidence type="ECO:0000313" key="5">
    <source>
        <dbReference type="Proteomes" id="UP000280759"/>
    </source>
</evidence>
<organism evidence="4 5">
    <name type="scientific">Streptococcus canis</name>
    <dbReference type="NCBI Taxonomy" id="1329"/>
    <lineage>
        <taxon>Bacteria</taxon>
        <taxon>Bacillati</taxon>
        <taxon>Bacillota</taxon>
        <taxon>Bacilli</taxon>
        <taxon>Lactobacillales</taxon>
        <taxon>Streptococcaceae</taxon>
        <taxon>Streptococcus</taxon>
    </lineage>
</organism>
<dbReference type="Pfam" id="PF06605">
    <property type="entry name" value="Prophage_tail"/>
    <property type="match status" value="1"/>
</dbReference>
<accession>A0A3P5Y3N6</accession>
<dbReference type="InterPro" id="IPR002901">
    <property type="entry name" value="MGlyc_endo_b_GlcNAc-like_dom"/>
</dbReference>
<dbReference type="RefSeq" id="WP_125073764.1">
    <property type="nucleotide sequence ID" value="NZ_UXEP01000003.1"/>
</dbReference>
<reference evidence="4 5" key="1">
    <citation type="submission" date="2018-10" db="EMBL/GenBank/DDBJ databases">
        <authorList>
            <consortium name="Molecular Microbiology and Infection Unit (UMMI)"/>
            <person name="Machado M."/>
        </authorList>
    </citation>
    <scope>NUCLEOTIDE SEQUENCE [LARGE SCALE GENOMIC DNA]</scope>
    <source>
        <strain evidence="4">FMV2238.02</strain>
    </source>
</reference>
<evidence type="ECO:0000313" key="4">
    <source>
        <dbReference type="EMBL" id="VDC41846.1"/>
    </source>
</evidence>
<evidence type="ECO:0000256" key="1">
    <source>
        <dbReference type="ARBA" id="ARBA00010266"/>
    </source>
</evidence>
<name>A0A3P5Y3N6_STRCB</name>
<evidence type="ECO:0000256" key="2">
    <source>
        <dbReference type="SAM" id="MobiDB-lite"/>
    </source>
</evidence>
<dbReference type="GO" id="GO:0004040">
    <property type="term" value="F:amidase activity"/>
    <property type="evidence" value="ECO:0007669"/>
    <property type="project" value="InterPro"/>
</dbReference>
<feature type="domain" description="Peptidase C51" evidence="3">
    <location>
        <begin position="437"/>
        <end position="589"/>
    </location>
</feature>
<dbReference type="Proteomes" id="UP000280759">
    <property type="component" value="Unassembled WGS sequence"/>
</dbReference>
<dbReference type="Gene3D" id="3.90.1720.60">
    <property type="match status" value="1"/>
</dbReference>
<dbReference type="InterPro" id="IPR007921">
    <property type="entry name" value="CHAP_dom"/>
</dbReference>
<feature type="region of interest" description="Disordered" evidence="2">
    <location>
        <begin position="597"/>
        <end position="616"/>
    </location>
</feature>
<dbReference type="Gene3D" id="1.10.530.10">
    <property type="match status" value="1"/>
</dbReference>
<dbReference type="Pfam" id="PF01832">
    <property type="entry name" value="Glucosaminidase"/>
    <property type="match status" value="1"/>
</dbReference>
<keyword evidence="5" id="KW-1185">Reference proteome</keyword>
<sequence>MLITIHNAKLEKVAYIDNDKQDTLNYYDDKFSQYLNTANSTFEFTVYKRGIKSDTVKEKAYLTLTERSFVSFRYNGKSYLFNVMSTDETDTEICCYCENLNLELLNEYAGPYKATTQMSFVDYCNLFGTLRFGAITVGINEVADQKRTIEWTGQDTNLKRLLSIANNFDAEIEFVTHLKNDSSLKSFVMNIYKKNDATHQGVGRRRDDIILQYGKNVESVRRKIDKTGIYNAIRPSGKTTVTTTTSKQGSVKTGSVLWSGGNLTYAGHVMQSSVVNAILSLCSKYKLLPSGVFSQLYLESFWGDTPVGRADNNWGGITWTGATTRPSGINVSQGQPRAEGGYYNHYASVDDYLKDYTYLLAEQGIYAVKGKLTIDDYTKGLFRAGGATYDYAAAGYVHYAPLMRDIRGGINRNNNGAMDNVDNQFKNGGSTSQNTTQIAAKTKAVLAEANGLKGQRVGSGQCYALAAWYAMKLDGPGLNGGVTSFRGLIGAGAAAAQIGTDYNWAQFGWKSFAPSKVSDLAAGSIVNIRANSGAPVYTGGWGHTVIVKSLSGDTLTVLEQNFNNVQVVQEHTYSASAYLRTVQTVCYPPELVQGKRVDGTATAEPPKDETTTTSQEKEVLINPSLYREWKNEAGQVEFYLKNSLLYAPLSKELYPSAFTGIETDDNWIRKDLDVDTESEGKLISVALADLRKHCYPAVTYEVSGFIGDLDIGDTIKINDPEYTPSLILEARVSEQHISFTEPNQNKTVFDNYRALESKISQGLIDRMSELAEAAKPYDLRLITDNGTVFTNGEGRSILTAELWKGNKKFDASYQFKRDGQLVGAGLQLAVDAKDVPADKPLIITVEAYLNNELIASKQITFTNSLGEQGPAGRGIVSTEDYYLASPNRIGVTSATSGWTKTPQEITETNKYHWYYHVDVYSDSTRKETTPAIIGVYGDKGSDGKRGEKGNDGPQGPQGPQGPAGALDEKQLQDINNKIDGKADQGLTIEQINKLAELQSIANAELQAKASIDALASLQKQVQSAIAAMNASQKLSEQDLITASQRAIKATNDILDLKEQWNFIDNYMSASEEGLIIGSKDGTSSVRVAKDRIAFYSAGAEVASITGGMLKIDNGMFVATLQVGHFREEMYKVNGVDKHINVVKYYDTIVG</sequence>
<dbReference type="InterPro" id="IPR010572">
    <property type="entry name" value="Tail_dom"/>
</dbReference>
<dbReference type="SMART" id="SM00047">
    <property type="entry name" value="LYZ2"/>
    <property type="match status" value="1"/>
</dbReference>
<dbReference type="PROSITE" id="PS50911">
    <property type="entry name" value="CHAP"/>
    <property type="match status" value="1"/>
</dbReference>
<evidence type="ECO:0000259" key="3">
    <source>
        <dbReference type="PROSITE" id="PS50911"/>
    </source>
</evidence>
<feature type="compositionally biased region" description="Basic and acidic residues" evidence="2">
    <location>
        <begin position="939"/>
        <end position="950"/>
    </location>
</feature>
<protein>
    <recommendedName>
        <fullName evidence="3">Peptidase C51 domain-containing protein</fullName>
    </recommendedName>
</protein>
<dbReference type="AlphaFoldDB" id="A0A3P5Y3N6"/>
<dbReference type="Pfam" id="PF05257">
    <property type="entry name" value="CHAP"/>
    <property type="match status" value="1"/>
</dbReference>